<comment type="caution">
    <text evidence="2">The sequence shown here is derived from an EMBL/GenBank/DDBJ whole genome shotgun (WGS) entry which is preliminary data.</text>
</comment>
<protein>
    <submittedName>
        <fullName evidence="2">(Mediterranean fruit fly) hypothetical protein</fullName>
    </submittedName>
</protein>
<proteinExistence type="predicted"/>
<evidence type="ECO:0000313" key="3">
    <source>
        <dbReference type="Proteomes" id="UP000606786"/>
    </source>
</evidence>
<accession>A0A811U1S6</accession>
<dbReference type="Gene3D" id="3.30.420.10">
    <property type="entry name" value="Ribonuclease H-like superfamily/Ribonuclease H"/>
    <property type="match status" value="1"/>
</dbReference>
<feature type="region of interest" description="Disordered" evidence="1">
    <location>
        <begin position="1"/>
        <end position="26"/>
    </location>
</feature>
<dbReference type="EMBL" id="CAJHJT010000001">
    <property type="protein sequence ID" value="CAD6992889.1"/>
    <property type="molecule type" value="Genomic_DNA"/>
</dbReference>
<dbReference type="InterPro" id="IPR036397">
    <property type="entry name" value="RNaseH_sf"/>
</dbReference>
<keyword evidence="3" id="KW-1185">Reference proteome</keyword>
<dbReference type="AlphaFoldDB" id="A0A811U1S6"/>
<evidence type="ECO:0000313" key="2">
    <source>
        <dbReference type="EMBL" id="CAD6992889.1"/>
    </source>
</evidence>
<reference evidence="2" key="1">
    <citation type="submission" date="2020-11" db="EMBL/GenBank/DDBJ databases">
        <authorList>
            <person name="Whitehead M."/>
        </authorList>
    </citation>
    <scope>NUCLEOTIDE SEQUENCE</scope>
    <source>
        <strain evidence="2">EGII</strain>
    </source>
</reference>
<gene>
    <name evidence="2" type="ORF">CCAP1982_LOCUS1724</name>
</gene>
<name>A0A811U1S6_CERCA</name>
<organism evidence="2 3">
    <name type="scientific">Ceratitis capitata</name>
    <name type="common">Mediterranean fruit fly</name>
    <name type="synonym">Tephritis capitata</name>
    <dbReference type="NCBI Taxonomy" id="7213"/>
    <lineage>
        <taxon>Eukaryota</taxon>
        <taxon>Metazoa</taxon>
        <taxon>Ecdysozoa</taxon>
        <taxon>Arthropoda</taxon>
        <taxon>Hexapoda</taxon>
        <taxon>Insecta</taxon>
        <taxon>Pterygota</taxon>
        <taxon>Neoptera</taxon>
        <taxon>Endopterygota</taxon>
        <taxon>Diptera</taxon>
        <taxon>Brachycera</taxon>
        <taxon>Muscomorpha</taxon>
        <taxon>Tephritoidea</taxon>
        <taxon>Tephritidae</taxon>
        <taxon>Ceratitis</taxon>
        <taxon>Ceratitis</taxon>
    </lineage>
</organism>
<sequence>MRPSQSEAVGRRETDGTSACQKKKPRLTTSMQKKRLEWARQHRNMTVADWDKVCFSDESTFEILVDKSSFVRRRPGEQFRADCLVERLVSSQPKGWGVYISQKWFPNDEYCHTEPEVSTHFWQKICHFFALDREFTCKRSDYHQTAVD</sequence>
<dbReference type="OrthoDB" id="8058386at2759"/>
<evidence type="ECO:0000256" key="1">
    <source>
        <dbReference type="SAM" id="MobiDB-lite"/>
    </source>
</evidence>
<dbReference type="Proteomes" id="UP000606786">
    <property type="component" value="Unassembled WGS sequence"/>
</dbReference>
<dbReference type="GO" id="GO:0003676">
    <property type="term" value="F:nucleic acid binding"/>
    <property type="evidence" value="ECO:0007669"/>
    <property type="project" value="InterPro"/>
</dbReference>